<reference evidence="2 3" key="1">
    <citation type="submission" date="2024-10" db="EMBL/GenBank/DDBJ databases">
        <title>The Natural Products Discovery Center: Release of the First 8490 Sequenced Strains for Exploring Actinobacteria Biosynthetic Diversity.</title>
        <authorList>
            <person name="Kalkreuter E."/>
            <person name="Kautsar S.A."/>
            <person name="Yang D."/>
            <person name="Bader C.D."/>
            <person name="Teijaro C.N."/>
            <person name="Fluegel L."/>
            <person name="Davis C.M."/>
            <person name="Simpson J.R."/>
            <person name="Lauterbach L."/>
            <person name="Steele A.D."/>
            <person name="Gui C."/>
            <person name="Meng S."/>
            <person name="Li G."/>
            <person name="Viehrig K."/>
            <person name="Ye F."/>
            <person name="Su P."/>
            <person name="Kiefer A.F."/>
            <person name="Nichols A."/>
            <person name="Cepeda A.J."/>
            <person name="Yan W."/>
            <person name="Fan B."/>
            <person name="Jiang Y."/>
            <person name="Adhikari A."/>
            <person name="Zheng C.-J."/>
            <person name="Schuster L."/>
            <person name="Cowan T.M."/>
            <person name="Smanski M.J."/>
            <person name="Chevrette M.G."/>
            <person name="De Carvalho L.P.S."/>
            <person name="Shen B."/>
        </authorList>
    </citation>
    <scope>NUCLEOTIDE SEQUENCE [LARGE SCALE GENOMIC DNA]</scope>
    <source>
        <strain evidence="2 3">NPDC012540</strain>
    </source>
</reference>
<sequence>MTDDTTLVIYGITPEGALQWYRHNGRSDGTNRWTAGGGGNNVSAGWNIYSTVFSGGNGVIYGITPEGALQWYRHEGYTDGTNRWIAGGGGNNVSAGWNIYSTVFSGGNGVIYGITPEGAL</sequence>
<feature type="non-terminal residue" evidence="2">
    <location>
        <position position="120"/>
    </location>
</feature>
<dbReference type="EMBL" id="JBIBEG010000005">
    <property type="protein sequence ID" value="MFF5898371.1"/>
    <property type="molecule type" value="Genomic_DNA"/>
</dbReference>
<proteinExistence type="predicted"/>
<organism evidence="2 3">
    <name type="scientific">Streptomyces argenteolus</name>
    <dbReference type="NCBI Taxonomy" id="67274"/>
    <lineage>
        <taxon>Bacteria</taxon>
        <taxon>Bacillati</taxon>
        <taxon>Actinomycetota</taxon>
        <taxon>Actinomycetes</taxon>
        <taxon>Kitasatosporales</taxon>
        <taxon>Streptomycetaceae</taxon>
        <taxon>Streptomyces</taxon>
    </lineage>
</organism>
<dbReference type="RefSeq" id="WP_387904422.1">
    <property type="nucleotide sequence ID" value="NZ_JBIBEG010000005.1"/>
</dbReference>
<comment type="caution">
    <text evidence="2">The sequence shown here is derived from an EMBL/GenBank/DDBJ whole genome shotgun (WGS) entry which is preliminary data.</text>
</comment>
<accession>A0ABW6X8N8</accession>
<dbReference type="Gene3D" id="2.115.10.10">
    <property type="entry name" value="Tachylectin 2"/>
    <property type="match status" value="1"/>
</dbReference>
<dbReference type="Pfam" id="PF14517">
    <property type="entry name" value="Tachylectin"/>
    <property type="match status" value="1"/>
</dbReference>
<evidence type="ECO:0000259" key="1">
    <source>
        <dbReference type="Pfam" id="PF14517"/>
    </source>
</evidence>
<protein>
    <submittedName>
        <fullName evidence="2">Tachylectin-related carbohydrate-binding protein</fullName>
    </submittedName>
</protein>
<dbReference type="InterPro" id="IPR023294">
    <property type="entry name" value="Tachylectin2"/>
</dbReference>
<dbReference type="Proteomes" id="UP001602322">
    <property type="component" value="Unassembled WGS sequence"/>
</dbReference>
<gene>
    <name evidence="2" type="ORF">ACFY8O_20915</name>
</gene>
<evidence type="ECO:0000313" key="2">
    <source>
        <dbReference type="EMBL" id="MFF5898371.1"/>
    </source>
</evidence>
<feature type="domain" description="Tachylectin 2" evidence="1">
    <location>
        <begin position="5"/>
        <end position="118"/>
    </location>
</feature>
<keyword evidence="3" id="KW-1185">Reference proteome</keyword>
<dbReference type="SUPFAM" id="SSF50934">
    <property type="entry name" value="Tachylectin-2"/>
    <property type="match status" value="1"/>
</dbReference>
<dbReference type="InterPro" id="IPR036813">
    <property type="entry name" value="Tachylectin2_sf"/>
</dbReference>
<name>A0ABW6X8N8_9ACTN</name>
<evidence type="ECO:0000313" key="3">
    <source>
        <dbReference type="Proteomes" id="UP001602322"/>
    </source>
</evidence>